<feature type="transmembrane region" description="Helical" evidence="1">
    <location>
        <begin position="235"/>
        <end position="255"/>
    </location>
</feature>
<dbReference type="InterPro" id="IPR005240">
    <property type="entry name" value="DUF389"/>
</dbReference>
<protein>
    <submittedName>
        <fullName evidence="2">TIGR00341 family protein</fullName>
    </submittedName>
</protein>
<feature type="transmembrane region" description="Helical" evidence="1">
    <location>
        <begin position="168"/>
        <end position="191"/>
    </location>
</feature>
<keyword evidence="1" id="KW-0812">Transmembrane</keyword>
<feature type="transmembrane region" description="Helical" evidence="1">
    <location>
        <begin position="262"/>
        <end position="283"/>
    </location>
</feature>
<feature type="transmembrane region" description="Helical" evidence="1">
    <location>
        <begin position="336"/>
        <end position="358"/>
    </location>
</feature>
<evidence type="ECO:0000313" key="3">
    <source>
        <dbReference type="Proteomes" id="UP000264589"/>
    </source>
</evidence>
<organism evidence="2 3">
    <name type="scientific">Parvularcula marina</name>
    <dbReference type="NCBI Taxonomy" id="2292771"/>
    <lineage>
        <taxon>Bacteria</taxon>
        <taxon>Pseudomonadati</taxon>
        <taxon>Pseudomonadota</taxon>
        <taxon>Alphaproteobacteria</taxon>
        <taxon>Parvularculales</taxon>
        <taxon>Parvularculaceae</taxon>
        <taxon>Parvularcula</taxon>
    </lineage>
</organism>
<dbReference type="AlphaFoldDB" id="A0A371RJS1"/>
<dbReference type="PANTHER" id="PTHR20992:SF9">
    <property type="entry name" value="AT15442P-RELATED"/>
    <property type="match status" value="1"/>
</dbReference>
<dbReference type="Proteomes" id="UP000264589">
    <property type="component" value="Unassembled WGS sequence"/>
</dbReference>
<comment type="caution">
    <text evidence="2">The sequence shown here is derived from an EMBL/GenBank/DDBJ whole genome shotgun (WGS) entry which is preliminary data.</text>
</comment>
<dbReference type="Pfam" id="PF04087">
    <property type="entry name" value="DUF389"/>
    <property type="match status" value="1"/>
</dbReference>
<sequence length="366" mass="38340">MSHEVLAAPDCQPERILVGCRHAQTPTAQGPPMRLIEVTFPDHCTSDVMRAVEEAEPVFHRLFEPDDDDIRLLKVFFGKDDTQGFIDKLQSVCNGSDNWRILILPVEGTAPALDKPEDEKKQKRVALREEIYSDVADGADLSTDFFLLTLASTIVAAVGLNADSVAAVIGAMVIAPLLGPILAFSFATALGDGKLSMRSARNAVLGLLVGTGAAVVIGLIIPVNLESEELMSRTIVGIDSIALALAAGGAAALSISTGVAGALVGVMVAVALLPPAAAIGLFVGAGEFVFAARSALLLTVNVICIMLAAQGVYAFKGIRPRTWLEKKSAEGAVRNNIIILGLLLAAAATIIILTQTSVLPDMDLPE</sequence>
<dbReference type="NCBIfam" id="TIGR00341">
    <property type="entry name" value="TIGR00341 family protein"/>
    <property type="match status" value="1"/>
</dbReference>
<evidence type="ECO:0000313" key="2">
    <source>
        <dbReference type="EMBL" id="RFB05697.1"/>
    </source>
</evidence>
<dbReference type="EMBL" id="QUQO01000001">
    <property type="protein sequence ID" value="RFB05697.1"/>
    <property type="molecule type" value="Genomic_DNA"/>
</dbReference>
<dbReference type="PANTHER" id="PTHR20992">
    <property type="entry name" value="AT15442P-RELATED"/>
    <property type="match status" value="1"/>
</dbReference>
<feature type="transmembrane region" description="Helical" evidence="1">
    <location>
        <begin position="295"/>
        <end position="315"/>
    </location>
</feature>
<evidence type="ECO:0000256" key="1">
    <source>
        <dbReference type="SAM" id="Phobius"/>
    </source>
</evidence>
<gene>
    <name evidence="2" type="ORF">DX908_10725</name>
</gene>
<keyword evidence="3" id="KW-1185">Reference proteome</keyword>
<feature type="transmembrane region" description="Helical" evidence="1">
    <location>
        <begin position="203"/>
        <end position="223"/>
    </location>
</feature>
<reference evidence="2 3" key="1">
    <citation type="submission" date="2018-08" db="EMBL/GenBank/DDBJ databases">
        <title>Parvularcula sp. SM1705, isolated from surface water of the South Sea China.</title>
        <authorList>
            <person name="Sun L."/>
        </authorList>
    </citation>
    <scope>NUCLEOTIDE SEQUENCE [LARGE SCALE GENOMIC DNA]</scope>
    <source>
        <strain evidence="2 3">SM1705</strain>
    </source>
</reference>
<dbReference type="InParanoid" id="A0A371RJS1"/>
<name>A0A371RJS1_9PROT</name>
<keyword evidence="1" id="KW-0472">Membrane</keyword>
<accession>A0A371RJS1</accession>
<keyword evidence="1" id="KW-1133">Transmembrane helix</keyword>
<proteinExistence type="predicted"/>